<proteinExistence type="predicted"/>
<comment type="caution">
    <text evidence="1">The sequence shown here is derived from an EMBL/GenBank/DDBJ whole genome shotgun (WGS) entry which is preliminary data.</text>
</comment>
<protein>
    <submittedName>
        <fullName evidence="1">Uncharacterized protein</fullName>
    </submittedName>
</protein>
<gene>
    <name evidence="1" type="ORF">G1H50_02535</name>
</gene>
<reference evidence="1" key="2">
    <citation type="submission" date="2019-01" db="EMBL/GenBank/DDBJ databases">
        <authorList>
            <consortium name="NCBI Pathogen Detection Project"/>
        </authorList>
    </citation>
    <scope>NUCLEOTIDE SEQUENCE</scope>
    <source>
        <strain evidence="1">Salmonella enterica subsp. enterica</strain>
    </source>
</reference>
<accession>A0A3U6X3J4</accession>
<name>A0A3U6X3J4_SALET</name>
<dbReference type="EMBL" id="DAAOCV010000002">
    <property type="protein sequence ID" value="HAD2520232.1"/>
    <property type="molecule type" value="Genomic_DNA"/>
</dbReference>
<reference evidence="1" key="1">
    <citation type="journal article" date="2018" name="Genome Biol.">
        <title>SKESA: strategic k-mer extension for scrupulous assemblies.</title>
        <authorList>
            <person name="Souvorov A."/>
            <person name="Agarwala R."/>
            <person name="Lipman D.J."/>
        </authorList>
    </citation>
    <scope>NUCLEOTIDE SEQUENCE</scope>
    <source>
        <strain evidence="1">Salmonella enterica subsp. enterica</strain>
    </source>
</reference>
<organism evidence="1">
    <name type="scientific">Salmonella enterica I</name>
    <dbReference type="NCBI Taxonomy" id="59201"/>
    <lineage>
        <taxon>Bacteria</taxon>
        <taxon>Pseudomonadati</taxon>
        <taxon>Pseudomonadota</taxon>
        <taxon>Gammaproteobacteria</taxon>
        <taxon>Enterobacterales</taxon>
        <taxon>Enterobacteriaceae</taxon>
        <taxon>Salmonella</taxon>
    </lineage>
</organism>
<evidence type="ECO:0000313" key="1">
    <source>
        <dbReference type="EMBL" id="HAD2520232.1"/>
    </source>
</evidence>
<sequence>MTNTTNRVSRILFKEIVDGDVRKIHADSNDSDTGGGARDFRFGSYNELQHIFHSMFPKPIQERRKRNGVTSLFTIYSGYFYWKDPVTGETLSKVSFFEPPTDARPQEGRITKIHEHPCLSTDLMPKSSINNRVFLLLTQMDDGSVWPSYVEERTLRSVGLWADEITTKMLNCIDSPRRANLSVIGYYDFTTHSRYCNC</sequence>
<dbReference type="AlphaFoldDB" id="A0A3U6X3J4"/>